<keyword evidence="3" id="KW-1133">Transmembrane helix</keyword>
<dbReference type="GO" id="GO:0043025">
    <property type="term" value="C:neuronal cell body"/>
    <property type="evidence" value="ECO:0007669"/>
    <property type="project" value="TreeGrafter"/>
</dbReference>
<comment type="caution">
    <text evidence="5">The sequence shown here is derived from an EMBL/GenBank/DDBJ whole genome shotgun (WGS) entry which is preliminary data.</text>
</comment>
<feature type="compositionally biased region" description="Polar residues" evidence="2">
    <location>
        <begin position="55"/>
        <end position="71"/>
    </location>
</feature>
<accession>A0AAN9CBX9</accession>
<feature type="region of interest" description="Disordered" evidence="2">
    <location>
        <begin position="233"/>
        <end position="320"/>
    </location>
</feature>
<evidence type="ECO:0000256" key="3">
    <source>
        <dbReference type="SAM" id="Phobius"/>
    </source>
</evidence>
<gene>
    <name evidence="5" type="ORF">R3I93_019338</name>
</gene>
<evidence type="ECO:0000256" key="1">
    <source>
        <dbReference type="SAM" id="Coils"/>
    </source>
</evidence>
<feature type="transmembrane region" description="Helical" evidence="3">
    <location>
        <begin position="6"/>
        <end position="23"/>
    </location>
</feature>
<dbReference type="GO" id="GO:0043005">
    <property type="term" value="C:neuron projection"/>
    <property type="evidence" value="ECO:0007669"/>
    <property type="project" value="TreeGrafter"/>
</dbReference>
<feature type="transmembrane region" description="Helical" evidence="3">
    <location>
        <begin position="101"/>
        <end position="122"/>
    </location>
</feature>
<organism evidence="5 6">
    <name type="scientific">Phoxinus phoxinus</name>
    <name type="common">Eurasian minnow</name>
    <dbReference type="NCBI Taxonomy" id="58324"/>
    <lineage>
        <taxon>Eukaryota</taxon>
        <taxon>Metazoa</taxon>
        <taxon>Chordata</taxon>
        <taxon>Craniata</taxon>
        <taxon>Vertebrata</taxon>
        <taxon>Euteleostomi</taxon>
        <taxon>Actinopterygii</taxon>
        <taxon>Neopterygii</taxon>
        <taxon>Teleostei</taxon>
        <taxon>Ostariophysi</taxon>
        <taxon>Cypriniformes</taxon>
        <taxon>Leuciscidae</taxon>
        <taxon>Phoxininae</taxon>
        <taxon>Phoxinus</taxon>
    </lineage>
</organism>
<dbReference type="PANTHER" id="PTHR21723:SF2">
    <property type="entry name" value="RESISTANCE TO INHIBITORS OF CHOLINESTERASE PROTEIN 3 N-TERMINAL DOMAIN-CONTAINING PROTEIN"/>
    <property type="match status" value="1"/>
</dbReference>
<keyword evidence="3" id="KW-0472">Membrane</keyword>
<dbReference type="EMBL" id="JAYKXH010000021">
    <property type="protein sequence ID" value="KAK7129661.1"/>
    <property type="molecule type" value="Genomic_DNA"/>
</dbReference>
<keyword evidence="3" id="KW-0812">Transmembrane</keyword>
<feature type="region of interest" description="Disordered" evidence="2">
    <location>
        <begin position="30"/>
        <end position="71"/>
    </location>
</feature>
<evidence type="ECO:0000256" key="2">
    <source>
        <dbReference type="SAM" id="MobiDB-lite"/>
    </source>
</evidence>
<sequence>MVLSSSQQLVMAFTAVLLVFVMFPRMFSGSARDAQSSDPRISRRGPGSGVGPGSVKSQQQFHKNAAPQMSQSVENMHQMKKLMEQEMKSDKYKSNSNNKGYVFTLMPLYAIGVGLFAAYKFLKIKSASDSEAQKAKATRGVKKSAETENQLNELEQRLAQTEKMLSSILTQLDPLTNCVKSVAMEQKNEIMSQLQCIRQLMKKRGMEFPNIKIEEPTCERNLDRLIETLTSAEALPETRLESETHDEAQPLDHRALRPDPEEEEEEEEESKHTAGEEDVGSESDSSMPSLEDSGDVSVDDVPQKLPEDLTGGLRRRNRLE</sequence>
<keyword evidence="6" id="KW-1185">Reference proteome</keyword>
<dbReference type="Pfam" id="PF15361">
    <property type="entry name" value="RIC3"/>
    <property type="match status" value="1"/>
</dbReference>
<dbReference type="AlphaFoldDB" id="A0AAN9CBX9"/>
<evidence type="ECO:0000313" key="6">
    <source>
        <dbReference type="Proteomes" id="UP001364617"/>
    </source>
</evidence>
<dbReference type="GO" id="GO:0007271">
    <property type="term" value="P:synaptic transmission, cholinergic"/>
    <property type="evidence" value="ECO:0007669"/>
    <property type="project" value="TreeGrafter"/>
</dbReference>
<evidence type="ECO:0000259" key="4">
    <source>
        <dbReference type="Pfam" id="PF15361"/>
    </source>
</evidence>
<dbReference type="Proteomes" id="UP001364617">
    <property type="component" value="Unassembled WGS sequence"/>
</dbReference>
<dbReference type="GO" id="GO:0045202">
    <property type="term" value="C:synapse"/>
    <property type="evidence" value="ECO:0007669"/>
    <property type="project" value="GOC"/>
</dbReference>
<dbReference type="InterPro" id="IPR032763">
    <property type="entry name" value="RIC3_N"/>
</dbReference>
<feature type="domain" description="Resistance to inhibitors of cholinesterase protein 3 N-terminal" evidence="4">
    <location>
        <begin position="15"/>
        <end position="170"/>
    </location>
</feature>
<evidence type="ECO:0000313" key="5">
    <source>
        <dbReference type="EMBL" id="KAK7129661.1"/>
    </source>
</evidence>
<dbReference type="InterPro" id="IPR026160">
    <property type="entry name" value="Ric3"/>
</dbReference>
<feature type="coiled-coil region" evidence="1">
    <location>
        <begin position="137"/>
        <end position="171"/>
    </location>
</feature>
<protein>
    <recommendedName>
        <fullName evidence="4">Resistance to inhibitors of cholinesterase protein 3 N-terminal domain-containing protein</fullName>
    </recommendedName>
</protein>
<feature type="compositionally biased region" description="Basic and acidic residues" evidence="2">
    <location>
        <begin position="236"/>
        <end position="259"/>
    </location>
</feature>
<proteinExistence type="predicted"/>
<reference evidence="5 6" key="1">
    <citation type="submission" date="2024-02" db="EMBL/GenBank/DDBJ databases">
        <title>Chromosome-level genome assembly of the Eurasian Minnow (Phoxinus phoxinus).</title>
        <authorList>
            <person name="Oriowo T.O."/>
            <person name="Martin S."/>
            <person name="Stange M."/>
            <person name="Chrysostomakis Y."/>
            <person name="Brown T."/>
            <person name="Winkler S."/>
            <person name="Kukowka S."/>
            <person name="Myers E.W."/>
            <person name="Bohne A."/>
        </authorList>
    </citation>
    <scope>NUCLEOTIDE SEQUENCE [LARGE SCALE GENOMIC DNA]</scope>
    <source>
        <strain evidence="5">ZFMK-TIS-60720</strain>
        <tissue evidence="5">Whole Organism</tissue>
    </source>
</reference>
<dbReference type="GO" id="GO:0034394">
    <property type="term" value="P:protein localization to cell surface"/>
    <property type="evidence" value="ECO:0007669"/>
    <property type="project" value="TreeGrafter"/>
</dbReference>
<name>A0AAN9CBX9_9TELE</name>
<dbReference type="PANTHER" id="PTHR21723">
    <property type="entry name" value="RESISTANCE TO INHIBITORS OF CHOLINESTERASE PROTEIN 3 RIC3"/>
    <property type="match status" value="1"/>
</dbReference>
<keyword evidence="1" id="KW-0175">Coiled coil</keyword>